<evidence type="ECO:0000259" key="3">
    <source>
        <dbReference type="PROSITE" id="PS50222"/>
    </source>
</evidence>
<feature type="region of interest" description="Disordered" evidence="1">
    <location>
        <begin position="28"/>
        <end position="74"/>
    </location>
</feature>
<protein>
    <submittedName>
        <fullName evidence="4">EF-hand domain-containing protein</fullName>
    </submittedName>
</protein>
<dbReference type="SUPFAM" id="SSF47473">
    <property type="entry name" value="EF-hand"/>
    <property type="match status" value="1"/>
</dbReference>
<dbReference type="InterPro" id="IPR002048">
    <property type="entry name" value="EF_hand_dom"/>
</dbReference>
<keyword evidence="5" id="KW-1185">Reference proteome</keyword>
<reference evidence="5" key="1">
    <citation type="journal article" date="2019" name="Int. J. Syst. Evol. Microbiol.">
        <title>The Global Catalogue of Microorganisms (GCM) 10K type strain sequencing project: providing services to taxonomists for standard genome sequencing and annotation.</title>
        <authorList>
            <consortium name="The Broad Institute Genomics Platform"/>
            <consortium name="The Broad Institute Genome Sequencing Center for Infectious Disease"/>
            <person name="Wu L."/>
            <person name="Ma J."/>
        </authorList>
    </citation>
    <scope>NUCLEOTIDE SEQUENCE [LARGE SCALE GENOMIC DNA]</scope>
    <source>
        <strain evidence="5">CCUG 55585</strain>
    </source>
</reference>
<feature type="compositionally biased region" description="Low complexity" evidence="1">
    <location>
        <begin position="38"/>
        <end position="56"/>
    </location>
</feature>
<keyword evidence="2" id="KW-0732">Signal</keyword>
<dbReference type="PROSITE" id="PS00018">
    <property type="entry name" value="EF_HAND_1"/>
    <property type="match status" value="1"/>
</dbReference>
<accession>A0ABW2YAU7</accession>
<evidence type="ECO:0000256" key="1">
    <source>
        <dbReference type="SAM" id="MobiDB-lite"/>
    </source>
</evidence>
<feature type="chain" id="PRO_5047501636" evidence="2">
    <location>
        <begin position="27"/>
        <end position="118"/>
    </location>
</feature>
<feature type="compositionally biased region" description="Polar residues" evidence="1">
    <location>
        <begin position="28"/>
        <end position="37"/>
    </location>
</feature>
<dbReference type="RefSeq" id="WP_386822651.1">
    <property type="nucleotide sequence ID" value="NZ_JBHTIF010000001.1"/>
</dbReference>
<dbReference type="Proteomes" id="UP001597110">
    <property type="component" value="Unassembled WGS sequence"/>
</dbReference>
<feature type="signal peptide" evidence="2">
    <location>
        <begin position="1"/>
        <end position="26"/>
    </location>
</feature>
<evidence type="ECO:0000256" key="2">
    <source>
        <dbReference type="SAM" id="SignalP"/>
    </source>
</evidence>
<evidence type="ECO:0000313" key="4">
    <source>
        <dbReference type="EMBL" id="MFD0725026.1"/>
    </source>
</evidence>
<feature type="compositionally biased region" description="Basic and acidic residues" evidence="1">
    <location>
        <begin position="57"/>
        <end position="74"/>
    </location>
</feature>
<sequence length="118" mass="12220">MTRSNRASLSALLILSAACAMPLAFAQQTTPPTSETGAQPQQSTDAATPAAAPAKKSWSDLDVDKNGSLSKDEASNIPSLQAVFDQADSNADGALTGEEYKTYLASNGKGQAKSDTQR</sequence>
<dbReference type="InterPro" id="IPR018247">
    <property type="entry name" value="EF_Hand_1_Ca_BS"/>
</dbReference>
<dbReference type="InterPro" id="IPR011992">
    <property type="entry name" value="EF-hand-dom_pair"/>
</dbReference>
<evidence type="ECO:0000313" key="5">
    <source>
        <dbReference type="Proteomes" id="UP001597110"/>
    </source>
</evidence>
<dbReference type="Pfam" id="PF13202">
    <property type="entry name" value="EF-hand_5"/>
    <property type="match status" value="1"/>
</dbReference>
<proteinExistence type="predicted"/>
<organism evidence="4 5">
    <name type="scientific">Lysobacter brunescens</name>
    <dbReference type="NCBI Taxonomy" id="262323"/>
    <lineage>
        <taxon>Bacteria</taxon>
        <taxon>Pseudomonadati</taxon>
        <taxon>Pseudomonadota</taxon>
        <taxon>Gammaproteobacteria</taxon>
        <taxon>Lysobacterales</taxon>
        <taxon>Lysobacteraceae</taxon>
        <taxon>Lysobacter</taxon>
    </lineage>
</organism>
<feature type="domain" description="EF-hand" evidence="3">
    <location>
        <begin position="75"/>
        <end position="110"/>
    </location>
</feature>
<dbReference type="EMBL" id="JBHTIF010000001">
    <property type="protein sequence ID" value="MFD0725026.1"/>
    <property type="molecule type" value="Genomic_DNA"/>
</dbReference>
<comment type="caution">
    <text evidence="4">The sequence shown here is derived from an EMBL/GenBank/DDBJ whole genome shotgun (WGS) entry which is preliminary data.</text>
</comment>
<dbReference type="PROSITE" id="PS50222">
    <property type="entry name" value="EF_HAND_2"/>
    <property type="match status" value="1"/>
</dbReference>
<dbReference type="PROSITE" id="PS51257">
    <property type="entry name" value="PROKAR_LIPOPROTEIN"/>
    <property type="match status" value="1"/>
</dbReference>
<gene>
    <name evidence="4" type="ORF">ACFQ0E_05365</name>
</gene>
<dbReference type="Gene3D" id="1.10.238.10">
    <property type="entry name" value="EF-hand"/>
    <property type="match status" value="1"/>
</dbReference>
<name>A0ABW2YAU7_9GAMM</name>